<dbReference type="RefSeq" id="WP_189543178.1">
    <property type="nucleotide sequence ID" value="NZ_BMTF01000005.1"/>
</dbReference>
<evidence type="ECO:0000313" key="3">
    <source>
        <dbReference type="Proteomes" id="UP000660675"/>
    </source>
</evidence>
<name>A0ABQ2VVS7_9ACTN</name>
<evidence type="ECO:0000256" key="1">
    <source>
        <dbReference type="SAM" id="MobiDB-lite"/>
    </source>
</evidence>
<organism evidence="2 3">
    <name type="scientific">Streptomyces gelaticus</name>
    <dbReference type="NCBI Taxonomy" id="285446"/>
    <lineage>
        <taxon>Bacteria</taxon>
        <taxon>Bacillati</taxon>
        <taxon>Actinomycetota</taxon>
        <taxon>Actinomycetes</taxon>
        <taxon>Kitasatosporales</taxon>
        <taxon>Streptomycetaceae</taxon>
        <taxon>Streptomyces</taxon>
    </lineage>
</organism>
<feature type="region of interest" description="Disordered" evidence="1">
    <location>
        <begin position="126"/>
        <end position="156"/>
    </location>
</feature>
<proteinExistence type="predicted"/>
<evidence type="ECO:0000313" key="2">
    <source>
        <dbReference type="EMBL" id="GGV80716.1"/>
    </source>
</evidence>
<sequence>MNRRYFAGVALAALLGLAGCNSGDSEPKAGSDRETVEAYITALNERDTEALLKLDGATGPAAERDAEKVIEEKGGRGLVVDDIRIDYDLGPDVGSAKITAKDNKGADYSESLTITRDGGKWYLTVLPAPEQDRSGKTPAETGEPSDGTGPSKSVPG</sequence>
<keyword evidence="3" id="KW-1185">Reference proteome</keyword>
<protein>
    <recommendedName>
        <fullName evidence="4">DUF4878 domain-containing protein</fullName>
    </recommendedName>
</protein>
<dbReference type="PROSITE" id="PS51257">
    <property type="entry name" value="PROKAR_LIPOPROTEIN"/>
    <property type="match status" value="1"/>
</dbReference>
<comment type="caution">
    <text evidence="2">The sequence shown here is derived from an EMBL/GenBank/DDBJ whole genome shotgun (WGS) entry which is preliminary data.</text>
</comment>
<dbReference type="EMBL" id="BMTF01000005">
    <property type="protein sequence ID" value="GGV80716.1"/>
    <property type="molecule type" value="Genomic_DNA"/>
</dbReference>
<reference evidence="3" key="1">
    <citation type="journal article" date="2019" name="Int. J. Syst. Evol. Microbiol.">
        <title>The Global Catalogue of Microorganisms (GCM) 10K type strain sequencing project: providing services to taxonomists for standard genome sequencing and annotation.</title>
        <authorList>
            <consortium name="The Broad Institute Genomics Platform"/>
            <consortium name="The Broad Institute Genome Sequencing Center for Infectious Disease"/>
            <person name="Wu L."/>
            <person name="Ma J."/>
        </authorList>
    </citation>
    <scope>NUCLEOTIDE SEQUENCE [LARGE SCALE GENOMIC DNA]</scope>
    <source>
        <strain evidence="3">JCM 4376</strain>
    </source>
</reference>
<gene>
    <name evidence="2" type="ORF">GCM10015535_19350</name>
</gene>
<accession>A0ABQ2VVS7</accession>
<dbReference type="Proteomes" id="UP000660675">
    <property type="component" value="Unassembled WGS sequence"/>
</dbReference>
<evidence type="ECO:0008006" key="4">
    <source>
        <dbReference type="Google" id="ProtNLM"/>
    </source>
</evidence>